<proteinExistence type="predicted"/>
<evidence type="ECO:0000313" key="3">
    <source>
        <dbReference type="EMBL" id="QDV73323.1"/>
    </source>
</evidence>
<keyword evidence="1" id="KW-1133">Transmembrane helix</keyword>
<feature type="transmembrane region" description="Helical" evidence="1">
    <location>
        <begin position="338"/>
        <end position="356"/>
    </location>
</feature>
<dbReference type="RefSeq" id="WP_145110088.1">
    <property type="nucleotide sequence ID" value="NZ_CP036349.1"/>
</dbReference>
<feature type="transmembrane region" description="Helical" evidence="1">
    <location>
        <begin position="209"/>
        <end position="229"/>
    </location>
</feature>
<feature type="transmembrane region" description="Helical" evidence="1">
    <location>
        <begin position="363"/>
        <end position="379"/>
    </location>
</feature>
<dbReference type="Pfam" id="PF20604">
    <property type="entry name" value="DUF6798"/>
    <property type="match status" value="1"/>
</dbReference>
<feature type="transmembrane region" description="Helical" evidence="1">
    <location>
        <begin position="295"/>
        <end position="318"/>
    </location>
</feature>
<feature type="domain" description="DUF6798" evidence="2">
    <location>
        <begin position="401"/>
        <end position="460"/>
    </location>
</feature>
<reference evidence="3 4" key="1">
    <citation type="submission" date="2019-02" db="EMBL/GenBank/DDBJ databases">
        <title>Deep-cultivation of Planctomycetes and their phenomic and genomic characterization uncovers novel biology.</title>
        <authorList>
            <person name="Wiegand S."/>
            <person name="Jogler M."/>
            <person name="Boedeker C."/>
            <person name="Pinto D."/>
            <person name="Vollmers J."/>
            <person name="Rivas-Marin E."/>
            <person name="Kohn T."/>
            <person name="Peeters S.H."/>
            <person name="Heuer A."/>
            <person name="Rast P."/>
            <person name="Oberbeckmann S."/>
            <person name="Bunk B."/>
            <person name="Jeske O."/>
            <person name="Meyerdierks A."/>
            <person name="Storesund J.E."/>
            <person name="Kallscheuer N."/>
            <person name="Luecker S."/>
            <person name="Lage O.M."/>
            <person name="Pohl T."/>
            <person name="Merkel B.J."/>
            <person name="Hornburger P."/>
            <person name="Mueller R.-W."/>
            <person name="Bruemmer F."/>
            <person name="Labrenz M."/>
            <person name="Spormann A.M."/>
            <person name="Op den Camp H."/>
            <person name="Overmann J."/>
            <person name="Amann R."/>
            <person name="Jetten M.S.M."/>
            <person name="Mascher T."/>
            <person name="Medema M.H."/>
            <person name="Devos D.P."/>
            <person name="Kaster A.-K."/>
            <person name="Ovreas L."/>
            <person name="Rohde M."/>
            <person name="Galperin M.Y."/>
            <person name="Jogler C."/>
        </authorList>
    </citation>
    <scope>NUCLEOTIDE SEQUENCE [LARGE SCALE GENOMIC DNA]</scope>
    <source>
        <strain evidence="3 4">Spa11</strain>
    </source>
</reference>
<name>A0A518K6A2_9BACT</name>
<keyword evidence="4" id="KW-1185">Reference proteome</keyword>
<sequence>MPDRPPLAPPASKTPSGRFWFDGALVFLVFFVAGGDPSPGVNEPHYLCRLRHFWDPSYCPGDLFLDSPDAHFTVVWLFGWVTQLFSLEATAWIGRLVSWALIAAGWTRLVHRVMPGTLLAPLGAALVVYGTRQLHFAGEWLIGGFEAKTLAYGFVFFAIADAIDGRWNRAWILLGVASALHALVGGWSVVALGVAGLVSRQIPPVRSMLPALALGGGLAMAGVVPALLLNVGTPAEVVSEANEIYVFTRLSHHLSPLTKPWEWIENRGGHHLRMVAVLAVLHALRVRRDRPGLRLVTYFAWAAEAISLAGLTIELVLWNHPAWAASLLKYYWFRLADIAAPVAASILAVEWIGVAIAERRRSGAYAAVALVALCGWYMGDLVVERARQPVAASDAAMDDPAAWIEMCDWVRENTPADAVFLVPQQSQSFKWRAERGEVVTYKDVPQDARSMVEWRRRYFDVFKAGEFADGSTRWTPSLAALGAERLRELGEEYGATYVLSEEPRGDVESGRIGRRRASLPIVHRVGPYTLYGLADVGDP</sequence>
<evidence type="ECO:0000313" key="4">
    <source>
        <dbReference type="Proteomes" id="UP000316426"/>
    </source>
</evidence>
<protein>
    <recommendedName>
        <fullName evidence="2">DUF6798 domain-containing protein</fullName>
    </recommendedName>
</protein>
<keyword evidence="1" id="KW-0472">Membrane</keyword>
<accession>A0A518K6A2</accession>
<dbReference type="InterPro" id="IPR046477">
    <property type="entry name" value="DUF6798"/>
</dbReference>
<feature type="transmembrane region" description="Helical" evidence="1">
    <location>
        <begin position="171"/>
        <end position="197"/>
    </location>
</feature>
<dbReference type="EMBL" id="CP036349">
    <property type="protein sequence ID" value="QDV73323.1"/>
    <property type="molecule type" value="Genomic_DNA"/>
</dbReference>
<gene>
    <name evidence="3" type="ORF">Spa11_15190</name>
</gene>
<evidence type="ECO:0000259" key="2">
    <source>
        <dbReference type="Pfam" id="PF20604"/>
    </source>
</evidence>
<dbReference type="KEGG" id="bmei:Spa11_15190"/>
<organism evidence="3 4">
    <name type="scientific">Botrimarina mediterranea</name>
    <dbReference type="NCBI Taxonomy" id="2528022"/>
    <lineage>
        <taxon>Bacteria</taxon>
        <taxon>Pseudomonadati</taxon>
        <taxon>Planctomycetota</taxon>
        <taxon>Planctomycetia</taxon>
        <taxon>Pirellulales</taxon>
        <taxon>Lacipirellulaceae</taxon>
        <taxon>Botrimarina</taxon>
    </lineage>
</organism>
<keyword evidence="1" id="KW-0812">Transmembrane</keyword>
<dbReference type="Proteomes" id="UP000316426">
    <property type="component" value="Chromosome"/>
</dbReference>
<feature type="transmembrane region" description="Helical" evidence="1">
    <location>
        <begin position="74"/>
        <end position="97"/>
    </location>
</feature>
<evidence type="ECO:0000256" key="1">
    <source>
        <dbReference type="SAM" id="Phobius"/>
    </source>
</evidence>
<feature type="transmembrane region" description="Helical" evidence="1">
    <location>
        <begin position="140"/>
        <end position="159"/>
    </location>
</feature>
<feature type="transmembrane region" description="Helical" evidence="1">
    <location>
        <begin position="109"/>
        <end position="128"/>
    </location>
</feature>
<dbReference type="AlphaFoldDB" id="A0A518K6A2"/>